<evidence type="ECO:0000256" key="2">
    <source>
        <dbReference type="ARBA" id="ARBA00006469"/>
    </source>
</evidence>
<evidence type="ECO:0000313" key="7">
    <source>
        <dbReference type="Proteomes" id="UP000288716"/>
    </source>
</evidence>
<protein>
    <submittedName>
        <fullName evidence="6">Shroom3 protein-like protein</fullName>
    </submittedName>
</protein>
<reference evidence="6 7" key="1">
    <citation type="journal article" date="2018" name="Gigascience">
        <title>Genomes of trombidid mites reveal novel predicted allergens and laterally-transferred genes associated with secondary metabolism.</title>
        <authorList>
            <person name="Dong X."/>
            <person name="Chaisiri K."/>
            <person name="Xia D."/>
            <person name="Armstrong S.D."/>
            <person name="Fang Y."/>
            <person name="Donnelly M.J."/>
            <person name="Kadowaki T."/>
            <person name="McGarry J.W."/>
            <person name="Darby A.C."/>
            <person name="Makepeace B.L."/>
        </authorList>
    </citation>
    <scope>NUCLEOTIDE SEQUENCE [LARGE SCALE GENOMIC DNA]</scope>
    <source>
        <strain evidence="6">UoL-UT</strain>
    </source>
</reference>
<feature type="non-terminal residue" evidence="6">
    <location>
        <position position="66"/>
    </location>
</feature>
<dbReference type="PANTHER" id="PTHR15012:SF33">
    <property type="entry name" value="PROTEIN SHROOM3"/>
    <property type="match status" value="1"/>
</dbReference>
<dbReference type="GO" id="GO:0016324">
    <property type="term" value="C:apical plasma membrane"/>
    <property type="evidence" value="ECO:0007669"/>
    <property type="project" value="TreeGrafter"/>
</dbReference>
<evidence type="ECO:0000256" key="3">
    <source>
        <dbReference type="ARBA" id="ARBA00022490"/>
    </source>
</evidence>
<feature type="domain" description="ASD2" evidence="5">
    <location>
        <begin position="1"/>
        <end position="66"/>
    </location>
</feature>
<dbReference type="OrthoDB" id="10063560at2759"/>
<dbReference type="PROSITE" id="PS51307">
    <property type="entry name" value="ASD2"/>
    <property type="match status" value="1"/>
</dbReference>
<proteinExistence type="inferred from homology"/>
<dbReference type="EMBL" id="NCKV01043272">
    <property type="protein sequence ID" value="RWS18233.1"/>
    <property type="molecule type" value="Genomic_DNA"/>
</dbReference>
<dbReference type="GO" id="GO:0005912">
    <property type="term" value="C:adherens junction"/>
    <property type="evidence" value="ECO:0007669"/>
    <property type="project" value="TreeGrafter"/>
</dbReference>
<dbReference type="InterPro" id="IPR014799">
    <property type="entry name" value="ASD2_dom"/>
</dbReference>
<keyword evidence="4" id="KW-0206">Cytoskeleton</keyword>
<dbReference type="GO" id="GO:0051015">
    <property type="term" value="F:actin filament binding"/>
    <property type="evidence" value="ECO:0007669"/>
    <property type="project" value="InterPro"/>
</dbReference>
<evidence type="ECO:0000256" key="1">
    <source>
        <dbReference type="ARBA" id="ARBA00004245"/>
    </source>
</evidence>
<keyword evidence="3" id="KW-0963">Cytoplasm</keyword>
<comment type="subcellular location">
    <subcellularLocation>
        <location evidence="1">Cytoplasm</location>
        <location evidence="1">Cytoskeleton</location>
    </subcellularLocation>
</comment>
<dbReference type="AlphaFoldDB" id="A0A443RSG9"/>
<evidence type="ECO:0000256" key="4">
    <source>
        <dbReference type="ARBA" id="ARBA00023212"/>
    </source>
</evidence>
<accession>A0A443RSG9</accession>
<dbReference type="InterPro" id="IPR027685">
    <property type="entry name" value="Shroom_fam"/>
</dbReference>
<name>A0A443RSG9_9ACAR</name>
<evidence type="ECO:0000313" key="6">
    <source>
        <dbReference type="EMBL" id="RWS18233.1"/>
    </source>
</evidence>
<evidence type="ECO:0000259" key="5">
    <source>
        <dbReference type="PROSITE" id="PS51307"/>
    </source>
</evidence>
<dbReference type="VEuPathDB" id="VectorBase:LDEU013807"/>
<gene>
    <name evidence="6" type="ORF">B4U80_00423</name>
</gene>
<keyword evidence="7" id="KW-1185">Reference proteome</keyword>
<dbReference type="PANTHER" id="PTHR15012">
    <property type="entry name" value="APICAL PROTEIN/SHROOM-RELATED"/>
    <property type="match status" value="1"/>
</dbReference>
<dbReference type="STRING" id="299467.A0A443RSG9"/>
<dbReference type="GO" id="GO:0007015">
    <property type="term" value="P:actin filament organization"/>
    <property type="evidence" value="ECO:0007669"/>
    <property type="project" value="TreeGrafter"/>
</dbReference>
<dbReference type="Proteomes" id="UP000288716">
    <property type="component" value="Unassembled WGS sequence"/>
</dbReference>
<dbReference type="GO" id="GO:0043296">
    <property type="term" value="C:apical junction complex"/>
    <property type="evidence" value="ECO:0007669"/>
    <property type="project" value="TreeGrafter"/>
</dbReference>
<organism evidence="6 7">
    <name type="scientific">Leptotrombidium deliense</name>
    <dbReference type="NCBI Taxonomy" id="299467"/>
    <lineage>
        <taxon>Eukaryota</taxon>
        <taxon>Metazoa</taxon>
        <taxon>Ecdysozoa</taxon>
        <taxon>Arthropoda</taxon>
        <taxon>Chelicerata</taxon>
        <taxon>Arachnida</taxon>
        <taxon>Acari</taxon>
        <taxon>Acariformes</taxon>
        <taxon>Trombidiformes</taxon>
        <taxon>Prostigmata</taxon>
        <taxon>Anystina</taxon>
        <taxon>Parasitengona</taxon>
        <taxon>Trombiculoidea</taxon>
        <taxon>Trombiculidae</taxon>
        <taxon>Leptotrombidium</taxon>
    </lineage>
</organism>
<dbReference type="Gene3D" id="6.10.250.3120">
    <property type="match status" value="1"/>
</dbReference>
<sequence>MLAGQHEDARELKENLDRRERVVLDILANYLSAEQLQDYQHFVKMKSTLLIEQRKLDDKIKLGQEQ</sequence>
<dbReference type="Pfam" id="PF08687">
    <property type="entry name" value="ASD2"/>
    <property type="match status" value="1"/>
</dbReference>
<comment type="caution">
    <text evidence="6">The sequence shown here is derived from an EMBL/GenBank/DDBJ whole genome shotgun (WGS) entry which is preliminary data.</text>
</comment>
<dbReference type="GO" id="GO:0030864">
    <property type="term" value="C:cortical actin cytoskeleton"/>
    <property type="evidence" value="ECO:0007669"/>
    <property type="project" value="TreeGrafter"/>
</dbReference>
<comment type="similarity">
    <text evidence="2">Belongs to the shroom family.</text>
</comment>